<sequence length="79" mass="9179">MTEEFLEFSKSKGNDLSTPRPEFNFPGLKEGDSWCLCAERWAEAYEFNVAPQLYINKTNIRTLDIISLEILKKFAMDLN</sequence>
<dbReference type="Gene3D" id="1.10.1660.80">
    <property type="match status" value="1"/>
</dbReference>
<dbReference type="AlphaFoldDB" id="A0A382F226"/>
<evidence type="ECO:0008006" key="2">
    <source>
        <dbReference type="Google" id="ProtNLM"/>
    </source>
</evidence>
<dbReference type="InterPro" id="IPR018714">
    <property type="entry name" value="DUF2237"/>
</dbReference>
<gene>
    <name evidence="1" type="ORF">METZ01_LOCUS209268</name>
</gene>
<organism evidence="1">
    <name type="scientific">marine metagenome</name>
    <dbReference type="NCBI Taxonomy" id="408172"/>
    <lineage>
        <taxon>unclassified sequences</taxon>
        <taxon>metagenomes</taxon>
        <taxon>ecological metagenomes</taxon>
    </lineage>
</organism>
<reference evidence="1" key="1">
    <citation type="submission" date="2018-05" db="EMBL/GenBank/DDBJ databases">
        <authorList>
            <person name="Lanie J.A."/>
            <person name="Ng W.-L."/>
            <person name="Kazmierczak K.M."/>
            <person name="Andrzejewski T.M."/>
            <person name="Davidsen T.M."/>
            <person name="Wayne K.J."/>
            <person name="Tettelin H."/>
            <person name="Glass J.I."/>
            <person name="Rusch D."/>
            <person name="Podicherti R."/>
            <person name="Tsui H.-C.T."/>
            <person name="Winkler M.E."/>
        </authorList>
    </citation>
    <scope>NUCLEOTIDE SEQUENCE</scope>
</reference>
<protein>
    <recommendedName>
        <fullName evidence="2">DUF2237 domain-containing protein</fullName>
    </recommendedName>
</protein>
<dbReference type="PANTHER" id="PTHR37466:SF1">
    <property type="entry name" value="SLR1628 PROTEIN"/>
    <property type="match status" value="1"/>
</dbReference>
<dbReference type="Pfam" id="PF09996">
    <property type="entry name" value="DUF2237"/>
    <property type="match status" value="1"/>
</dbReference>
<accession>A0A382F226</accession>
<proteinExistence type="predicted"/>
<dbReference type="EMBL" id="UINC01047303">
    <property type="protein sequence ID" value="SVB56414.1"/>
    <property type="molecule type" value="Genomic_DNA"/>
</dbReference>
<name>A0A382F226_9ZZZZ</name>
<dbReference type="PANTHER" id="PTHR37466">
    <property type="entry name" value="SLR1628 PROTEIN"/>
    <property type="match status" value="1"/>
</dbReference>
<evidence type="ECO:0000313" key="1">
    <source>
        <dbReference type="EMBL" id="SVB56414.1"/>
    </source>
</evidence>